<dbReference type="AlphaFoldDB" id="B9L9E9"/>
<dbReference type="InterPro" id="IPR020889">
    <property type="entry name" value="LipoPS_assembly_LptD"/>
</dbReference>
<sequence length="662" mass="78042">MLRISLVIVFFASFLFAEVKIFATKAVDSNGTITLQNPIIIYNNSIIQAKHGLITKKRKIILNDKVFVTYQNKSVISANSLIAYSSRNIEMNDIFFYDKTMEGWILAKSSLSKNKNIYFKKLYFSTCCIKDPDWFMKARSATYNREKKSLKLYNLTLVINKIPVFYLPYFYVNFDKTRRSGLLRPYVGFSQTEGLLYSQPIYFVTSINTDLEITPTFRSMRGKGVYTTFRFVDSPTSKGMIKAGYFKDDKDYYIRYNLAHQKHYGYNIKYERNGLFTAHDALYMNLKYANDVDYFYLDAYNYRFNDAYLSDKLITSELNYINVTDFSLYGSYFKYFIDTTKLSNDTTWQILPQLNYHHFLSKKYGLMNLLDINIYNYYRKVGSNFVLADLLLPVSVNFSLFNDYLKFKITELLSSGYGFYYQTASKKSKYTNLSTQIKLYTSLTKAGSFIHIISPSLILNLKNYSNSSIYTDLMNVPEIQNYLTFNLFQIFEKDSFKLTHTLNDTYYLTLKKYSDLENIFNININNITIEENNRYSIEKKQISYNNIKISYNNELFYSFISHVYQKNISEAVTVGITYNINTYKKVYTEYSYDLNNRYRKYWLLGMKLNKKCWRYDLSFKQSRIPILEEDGISYRKDNIVTINVELKPIGGLNQTFVFKGNK</sequence>
<keyword evidence="2" id="KW-1185">Reference proteome</keyword>
<dbReference type="GO" id="GO:1990351">
    <property type="term" value="C:transporter complex"/>
    <property type="evidence" value="ECO:0007669"/>
    <property type="project" value="TreeGrafter"/>
</dbReference>
<dbReference type="KEGG" id="nam:NAMH_0854"/>
<proteinExistence type="inferred from homology"/>
<dbReference type="GO" id="GO:0009279">
    <property type="term" value="C:cell outer membrane"/>
    <property type="evidence" value="ECO:0007669"/>
    <property type="project" value="InterPro"/>
</dbReference>
<protein>
    <submittedName>
        <fullName evidence="1">Periplasmic protein</fullName>
    </submittedName>
</protein>
<dbReference type="Proteomes" id="UP000000448">
    <property type="component" value="Chromosome"/>
</dbReference>
<dbReference type="InterPro" id="IPR050218">
    <property type="entry name" value="LptD"/>
</dbReference>
<dbReference type="GO" id="GO:0015920">
    <property type="term" value="P:lipopolysaccharide transport"/>
    <property type="evidence" value="ECO:0007669"/>
    <property type="project" value="InterPro"/>
</dbReference>
<organism evidence="1 2">
    <name type="scientific">Nautilia profundicola (strain ATCC BAA-1463 / DSM 18972 / AmH)</name>
    <dbReference type="NCBI Taxonomy" id="598659"/>
    <lineage>
        <taxon>Bacteria</taxon>
        <taxon>Pseudomonadati</taxon>
        <taxon>Campylobacterota</taxon>
        <taxon>Epsilonproteobacteria</taxon>
        <taxon>Nautiliales</taxon>
        <taxon>Nautiliaceae</taxon>
        <taxon>Nautilia</taxon>
    </lineage>
</organism>
<accession>B9L9E9</accession>
<reference evidence="1 2" key="1">
    <citation type="journal article" date="2009" name="PLoS Genet.">
        <title>Adaptations to submarine hydrothermal environments exemplified by the genome of Nautilia profundicola.</title>
        <authorList>
            <person name="Campbell B.J."/>
            <person name="Smith J.L."/>
            <person name="Hanson T.E."/>
            <person name="Klotz M.G."/>
            <person name="Stein L.Y."/>
            <person name="Lee C.K."/>
            <person name="Wu D."/>
            <person name="Robinson J.M."/>
            <person name="Khouri H.M."/>
            <person name="Eisen J.A."/>
            <person name="Cary S.C."/>
        </authorList>
    </citation>
    <scope>NUCLEOTIDE SEQUENCE [LARGE SCALE GENOMIC DNA]</scope>
    <source>
        <strain evidence="2">ATCC BAA-1463 / DSM 18972 / AmH</strain>
    </source>
</reference>
<dbReference type="HAMAP" id="MF_01411">
    <property type="entry name" value="LPS_assembly_LptD"/>
    <property type="match status" value="1"/>
</dbReference>
<dbReference type="GO" id="GO:0043165">
    <property type="term" value="P:Gram-negative-bacterium-type cell outer membrane assembly"/>
    <property type="evidence" value="ECO:0007669"/>
    <property type="project" value="InterPro"/>
</dbReference>
<evidence type="ECO:0000313" key="2">
    <source>
        <dbReference type="Proteomes" id="UP000000448"/>
    </source>
</evidence>
<dbReference type="EMBL" id="CP001279">
    <property type="protein sequence ID" value="ACM92454.1"/>
    <property type="molecule type" value="Genomic_DNA"/>
</dbReference>
<name>B9L9E9_NAUPA</name>
<evidence type="ECO:0000313" key="1">
    <source>
        <dbReference type="EMBL" id="ACM92454.1"/>
    </source>
</evidence>
<dbReference type="HOGENOM" id="CLU_014172_0_0_7"/>
<gene>
    <name evidence="1" type="ordered locus">NAMH_0854</name>
</gene>
<dbReference type="PANTHER" id="PTHR30189">
    <property type="entry name" value="LPS-ASSEMBLY PROTEIN"/>
    <property type="match status" value="1"/>
</dbReference>
<dbReference type="STRING" id="598659.NAMH_0854"/>
<dbReference type="PANTHER" id="PTHR30189:SF1">
    <property type="entry name" value="LPS-ASSEMBLY PROTEIN LPTD"/>
    <property type="match status" value="1"/>
</dbReference>
<dbReference type="eggNOG" id="COG1452">
    <property type="taxonomic scope" value="Bacteria"/>
</dbReference>